<accession>A0A1E3IFY4</accession>
<dbReference type="VEuPathDB" id="FungiDB:L203_03888"/>
<feature type="compositionally biased region" description="Low complexity" evidence="1">
    <location>
        <begin position="596"/>
        <end position="608"/>
    </location>
</feature>
<dbReference type="InterPro" id="IPR001357">
    <property type="entry name" value="BRCT_dom"/>
</dbReference>
<reference evidence="2" key="3">
    <citation type="submission" date="2024-01" db="EMBL/GenBank/DDBJ databases">
        <authorList>
            <person name="Coelho M.A."/>
            <person name="David-Palma M."/>
            <person name="Shea T."/>
            <person name="Sun S."/>
            <person name="Cuomo C.A."/>
            <person name="Heitman J."/>
        </authorList>
    </citation>
    <scope>NUCLEOTIDE SEQUENCE</scope>
    <source>
        <strain evidence="2">CBS 7841</strain>
    </source>
</reference>
<feature type="region of interest" description="Disordered" evidence="1">
    <location>
        <begin position="591"/>
        <end position="616"/>
    </location>
</feature>
<dbReference type="InterPro" id="IPR022047">
    <property type="entry name" value="Microcephalin-like"/>
</dbReference>
<dbReference type="PANTHER" id="PTHR14625:SF3">
    <property type="entry name" value="MICROCEPHALIN"/>
    <property type="match status" value="1"/>
</dbReference>
<dbReference type="GO" id="GO:0000278">
    <property type="term" value="P:mitotic cell cycle"/>
    <property type="evidence" value="ECO:0007669"/>
    <property type="project" value="TreeGrafter"/>
</dbReference>
<evidence type="ECO:0000256" key="1">
    <source>
        <dbReference type="SAM" id="MobiDB-lite"/>
    </source>
</evidence>
<feature type="compositionally biased region" description="Polar residues" evidence="1">
    <location>
        <begin position="532"/>
        <end position="554"/>
    </location>
</feature>
<protein>
    <submittedName>
        <fullName evidence="2">Uncharacterized protein</fullName>
    </submittedName>
</protein>
<dbReference type="RefSeq" id="XP_066068051.1">
    <property type="nucleotide sequence ID" value="XM_066211954.1"/>
</dbReference>
<dbReference type="Gene3D" id="3.40.50.10190">
    <property type="entry name" value="BRCT domain"/>
    <property type="match status" value="1"/>
</dbReference>
<dbReference type="AlphaFoldDB" id="A0A1E3IFY4"/>
<name>A0A1E3IFY4_9TREE</name>
<reference evidence="2" key="2">
    <citation type="journal article" date="2022" name="Elife">
        <title>Obligate sexual reproduction of a homothallic fungus closely related to the Cryptococcus pathogenic species complex.</title>
        <authorList>
            <person name="Passer A.R."/>
            <person name="Clancey S.A."/>
            <person name="Shea T."/>
            <person name="David-Palma M."/>
            <person name="Averette A.F."/>
            <person name="Boekhout T."/>
            <person name="Porcel B.M."/>
            <person name="Nowrousian M."/>
            <person name="Cuomo C.A."/>
            <person name="Sun S."/>
            <person name="Heitman J."/>
            <person name="Coelho M.A."/>
        </authorList>
    </citation>
    <scope>NUCLEOTIDE SEQUENCE</scope>
    <source>
        <strain evidence="2">CBS 7841</strain>
    </source>
</reference>
<feature type="compositionally biased region" description="Polar residues" evidence="1">
    <location>
        <begin position="434"/>
        <end position="445"/>
    </location>
</feature>
<proteinExistence type="predicted"/>
<dbReference type="PANTHER" id="PTHR14625">
    <property type="entry name" value="MICROCEPHALIN"/>
    <property type="match status" value="1"/>
</dbReference>
<dbReference type="GeneID" id="91086741"/>
<sequence length="834" mass="89982">MIPACERQNQTIRSTQSIRLVVPLTQQSFGTNVNAPLTRSRARILSTINKNDENSQVSVIRPTRNLRSRGHLKENQAKMNVLKDKTVNRKRKFGDVEDDRERKTIKLDAKPPKRMGPPLRTLASIDSLQMQQTKIGLAISSDSTLLWAHGTAPPTPAREILRQGMLKNKVSQDGIQEMKSQKELSVQSPTPLVLHQNEGTVVEEDGSMESFLSGFVARPPTPPKKHQTDTNPITEPSAFLPKPSTLLIKPTEWVAATQLGSSSQLATASEEKAKTSILPSTPAVAATKPKITSPLSNRRIAVAARKAWEGISLDALVLTASPNKEKQVQGMPSLGKSVESLNKNVSTIVQSKHNENTLNVEDVIVDAQSRQKTWKQIQKTSINQDLLPANSDTEITLAAIPLDMPTPSLTTLEPQSHTSTAVKTLGVMGPNSRIPISTRPSQPALSISRADKSTSSLFSVKSKAVRPGAPSLPERRPASRPAMVNGNASVPIEGPSSSSNKRQASYPSSLGSGPLIHPTARVVSNPMGFSPASGTKISVPSHTSASNSQNQRSVSAPAARPRTSISRREGMSAETSQSLAGLSHALEKLKAKKRLSSSSTSPSSEPPCSTIPPSDPIVASAAHIQEDSSRNFSVFTSAKMRRKSAIVGDTSMTKVADNMSLSDMLNSKDAVQVFAGVVAFVDVRTSDGAVGASVFIDILRGAGARVLSRPASSCTHIIYKSGRLSTQNWYRRQESLKPKLVGIKWVIDSKKAGKKLEEENYLVDLSHESVFNVVHHRKSVEPKSLIGQGEVMMSSIKKTSLLAIAEARRKSMAYAPKLPSPLKKAHLNLSSDNP</sequence>
<feature type="region of interest" description="Disordered" evidence="1">
    <location>
        <begin position="426"/>
        <end position="579"/>
    </location>
</feature>
<evidence type="ECO:0000313" key="2">
    <source>
        <dbReference type="EMBL" id="WVN87351.1"/>
    </source>
</evidence>
<gene>
    <name evidence="2" type="ORF">L203_102529</name>
</gene>
<dbReference type="PROSITE" id="PS50172">
    <property type="entry name" value="BRCT"/>
    <property type="match status" value="1"/>
</dbReference>
<keyword evidence="3" id="KW-1185">Reference proteome</keyword>
<feature type="compositionally biased region" description="Polar residues" evidence="1">
    <location>
        <begin position="495"/>
        <end position="511"/>
    </location>
</feature>
<dbReference type="InterPro" id="IPR036420">
    <property type="entry name" value="BRCT_dom_sf"/>
</dbReference>
<dbReference type="SUPFAM" id="SSF52113">
    <property type="entry name" value="BRCT domain"/>
    <property type="match status" value="1"/>
</dbReference>
<feature type="region of interest" description="Disordered" evidence="1">
    <location>
        <begin position="218"/>
        <end position="241"/>
    </location>
</feature>
<dbReference type="Proteomes" id="UP000094043">
    <property type="component" value="Chromosome 3"/>
</dbReference>
<reference evidence="2" key="1">
    <citation type="submission" date="2016-06" db="EMBL/GenBank/DDBJ databases">
        <authorList>
            <person name="Cuomo C."/>
            <person name="Litvintseva A."/>
            <person name="Heitman J."/>
            <person name="Chen Y."/>
            <person name="Sun S."/>
            <person name="Springer D."/>
            <person name="Dromer F."/>
            <person name="Young S."/>
            <person name="Zeng Q."/>
            <person name="Chapman S."/>
            <person name="Gujja S."/>
            <person name="Saif S."/>
            <person name="Birren B."/>
        </authorList>
    </citation>
    <scope>NUCLEOTIDE SEQUENCE</scope>
    <source>
        <strain evidence="2">CBS 7841</strain>
    </source>
</reference>
<dbReference type="CDD" id="cd17716">
    <property type="entry name" value="BRCT_microcephalin_rpt1"/>
    <property type="match status" value="1"/>
</dbReference>
<dbReference type="EMBL" id="CP143786">
    <property type="protein sequence ID" value="WVN87351.1"/>
    <property type="molecule type" value="Genomic_DNA"/>
</dbReference>
<organism evidence="2 3">
    <name type="scientific">Cryptococcus depauperatus CBS 7841</name>
    <dbReference type="NCBI Taxonomy" id="1295531"/>
    <lineage>
        <taxon>Eukaryota</taxon>
        <taxon>Fungi</taxon>
        <taxon>Dikarya</taxon>
        <taxon>Basidiomycota</taxon>
        <taxon>Agaricomycotina</taxon>
        <taxon>Tremellomycetes</taxon>
        <taxon>Tremellales</taxon>
        <taxon>Cryptococcaceae</taxon>
        <taxon>Cryptococcus</taxon>
    </lineage>
</organism>
<dbReference type="KEGG" id="cdep:91086741"/>
<dbReference type="OrthoDB" id="2384350at2759"/>
<evidence type="ECO:0000313" key="3">
    <source>
        <dbReference type="Proteomes" id="UP000094043"/>
    </source>
</evidence>